<dbReference type="STRING" id="1255658.FM114_00365"/>
<feature type="domain" description="DUF7507" evidence="2">
    <location>
        <begin position="166"/>
        <end position="263"/>
    </location>
</feature>
<protein>
    <submittedName>
        <fullName evidence="3">Internalin, putative</fullName>
    </submittedName>
</protein>
<feature type="compositionally biased region" description="Polar residues" evidence="1">
    <location>
        <begin position="9"/>
        <end position="22"/>
    </location>
</feature>
<reference evidence="3 4" key="1">
    <citation type="submission" date="2017-02" db="EMBL/GenBank/DDBJ databases">
        <authorList>
            <person name="Peterson S.W."/>
        </authorList>
    </citation>
    <scope>NUCLEOTIDE SEQUENCE [LARGE SCALE GENOMIC DNA]</scope>
    <source>
        <strain evidence="3 4">LSP_Lj1</strain>
    </source>
</reference>
<dbReference type="InterPro" id="IPR055354">
    <property type="entry name" value="DUF7507"/>
</dbReference>
<feature type="region of interest" description="Disordered" evidence="1">
    <location>
        <begin position="1"/>
        <end position="22"/>
    </location>
</feature>
<gene>
    <name evidence="3" type="ORF">FM114_00365</name>
</gene>
<evidence type="ECO:0000256" key="1">
    <source>
        <dbReference type="SAM" id="MobiDB-lite"/>
    </source>
</evidence>
<dbReference type="InterPro" id="IPR051172">
    <property type="entry name" value="Chlamydia_OmcB"/>
</dbReference>
<dbReference type="InterPro" id="IPR047589">
    <property type="entry name" value="DUF11_rpt"/>
</dbReference>
<sequence>MLAQLECSPASSEALQPGQGRSCTGTHVITAQNAEAGQVTNVATVSGPQVPINPSATLAKTASLADSNGDGSASVGELVTWTLTVTNTGDVELRNLQLTDPMITSLECTPAAAEALPVGAVRTCTAGYRVTQADVLAGAVTNTATLTGPQLPRPVPATATVPALANPSATVTKDHQLADTNGDGVGSAGEPISYLIRITNTGDVDLTGMSVGDPMLPQLECTPALGEPLPAGEVRSCTGSHVITAREAASGAVRNVVTVTARACPTSR</sequence>
<dbReference type="PANTHER" id="PTHR34819:SF3">
    <property type="entry name" value="CELL SURFACE PROTEIN"/>
    <property type="match status" value="1"/>
</dbReference>
<dbReference type="Proteomes" id="UP000188342">
    <property type="component" value="Unassembled WGS sequence"/>
</dbReference>
<dbReference type="NCBIfam" id="TIGR01451">
    <property type="entry name" value="B_ant_repeat"/>
    <property type="match status" value="2"/>
</dbReference>
<feature type="domain" description="DUF7507" evidence="2">
    <location>
        <begin position="7"/>
        <end position="48"/>
    </location>
</feature>
<proteinExistence type="predicted"/>
<evidence type="ECO:0000259" key="2">
    <source>
        <dbReference type="Pfam" id="PF24346"/>
    </source>
</evidence>
<dbReference type="EMBL" id="FUKQ01000001">
    <property type="protein sequence ID" value="SJN15958.1"/>
    <property type="molecule type" value="Genomic_DNA"/>
</dbReference>
<dbReference type="AlphaFoldDB" id="A0A1R4I848"/>
<evidence type="ECO:0000313" key="3">
    <source>
        <dbReference type="EMBL" id="SJN15958.1"/>
    </source>
</evidence>
<dbReference type="PANTHER" id="PTHR34819">
    <property type="entry name" value="LARGE CYSTEINE-RICH PERIPLASMIC PROTEIN OMCB"/>
    <property type="match status" value="1"/>
</dbReference>
<keyword evidence="4" id="KW-1185">Reference proteome</keyword>
<organism evidence="3 4">
    <name type="scientific">Luteococcus japonicus LSP_Lj1</name>
    <dbReference type="NCBI Taxonomy" id="1255658"/>
    <lineage>
        <taxon>Bacteria</taxon>
        <taxon>Bacillati</taxon>
        <taxon>Actinomycetota</taxon>
        <taxon>Actinomycetes</taxon>
        <taxon>Propionibacteriales</taxon>
        <taxon>Propionibacteriaceae</taxon>
        <taxon>Luteococcus</taxon>
    </lineage>
</organism>
<dbReference type="Pfam" id="PF24346">
    <property type="entry name" value="DUF7507"/>
    <property type="match status" value="3"/>
</dbReference>
<accession>A0A1R4I848</accession>
<feature type="domain" description="DUF7507" evidence="2">
    <location>
        <begin position="53"/>
        <end position="150"/>
    </location>
</feature>
<name>A0A1R4I848_9ACTN</name>
<evidence type="ECO:0000313" key="4">
    <source>
        <dbReference type="Proteomes" id="UP000188342"/>
    </source>
</evidence>